<feature type="transmembrane region" description="Helical" evidence="7">
    <location>
        <begin position="85"/>
        <end position="107"/>
    </location>
</feature>
<evidence type="ECO:0000256" key="3">
    <source>
        <dbReference type="ARBA" id="ARBA00022692"/>
    </source>
</evidence>
<feature type="transmembrane region" description="Helical" evidence="7">
    <location>
        <begin position="207"/>
        <end position="230"/>
    </location>
</feature>
<dbReference type="GO" id="GO:0016020">
    <property type="term" value="C:membrane"/>
    <property type="evidence" value="ECO:0007669"/>
    <property type="project" value="UniProtKB-SubCell"/>
</dbReference>
<keyword evidence="2" id="KW-0813">Transport</keyword>
<feature type="transmembrane region" description="Helical" evidence="7">
    <location>
        <begin position="47"/>
        <end position="65"/>
    </location>
</feature>
<dbReference type="PROSITE" id="PS50850">
    <property type="entry name" value="MFS"/>
    <property type="match status" value="1"/>
</dbReference>
<dbReference type="InterPro" id="IPR020846">
    <property type="entry name" value="MFS_dom"/>
</dbReference>
<protein>
    <recommendedName>
        <fullName evidence="8">Major facilitator superfamily (MFS) profile domain-containing protein</fullName>
    </recommendedName>
</protein>
<dbReference type="EMBL" id="LGRN01000475">
    <property type="protein sequence ID" value="OJD11893.1"/>
    <property type="molecule type" value="Genomic_DNA"/>
</dbReference>
<dbReference type="InterPro" id="IPR036259">
    <property type="entry name" value="MFS_trans_sf"/>
</dbReference>
<feature type="domain" description="Major facilitator superfamily (MFS) profile" evidence="8">
    <location>
        <begin position="47"/>
        <end position="281"/>
    </location>
</feature>
<dbReference type="SUPFAM" id="SSF103473">
    <property type="entry name" value="MFS general substrate transporter"/>
    <property type="match status" value="1"/>
</dbReference>
<comment type="caution">
    <text evidence="9">The sequence shown here is derived from an EMBL/GenBank/DDBJ whole genome shotgun (WGS) entry which is preliminary data.</text>
</comment>
<feature type="transmembrane region" description="Helical" evidence="7">
    <location>
        <begin position="114"/>
        <end position="136"/>
    </location>
</feature>
<evidence type="ECO:0000256" key="4">
    <source>
        <dbReference type="ARBA" id="ARBA00022989"/>
    </source>
</evidence>
<feature type="compositionally biased region" description="Polar residues" evidence="6">
    <location>
        <begin position="1"/>
        <end position="10"/>
    </location>
</feature>
<dbReference type="InterPro" id="IPR011701">
    <property type="entry name" value="MFS"/>
</dbReference>
<evidence type="ECO:0000256" key="5">
    <source>
        <dbReference type="ARBA" id="ARBA00023136"/>
    </source>
</evidence>
<keyword evidence="3 7" id="KW-0812">Transmembrane</keyword>
<keyword evidence="10" id="KW-1185">Reference proteome</keyword>
<dbReference type="PANTHER" id="PTHR43791:SF3">
    <property type="entry name" value="MAJOR FACILITATOR SUPERFAMILY (MFS) PROFILE DOMAIN-CONTAINING PROTEIN"/>
    <property type="match status" value="1"/>
</dbReference>
<dbReference type="VEuPathDB" id="FungiDB:AJ78_07423"/>
<sequence>MKSEEVTMSPSMEEKALETPVEQNAPDADEPDQRYVRKIRHKVDRRLISLAGVLFAISLLDRANVANANIAGLSKALELNVGTRYSLIILIFFAPYVLAEIPGVVVVRRLGPRWTLPLVTLAWGVLVVGFGFVTHWTHLVGLRILLGILEGLMFPGLIYLVSLWYTRYEVHKRYSALSFISAVGSAFGGILAYLFMKMKGLGGLAAWQWIFIMEGLLTVVVGLIAAVFMIDYPQNAHKNLMFLTKNEADIILRRLEADRSDTESDQVFEWRKFLRPALDWR</sequence>
<evidence type="ECO:0000313" key="10">
    <source>
        <dbReference type="Proteomes" id="UP000182235"/>
    </source>
</evidence>
<evidence type="ECO:0000313" key="9">
    <source>
        <dbReference type="EMBL" id="OJD11893.1"/>
    </source>
</evidence>
<name>A0A1J9Q9N7_9EURO</name>
<dbReference type="STRING" id="1447872.A0A1J9Q9N7"/>
<dbReference type="Proteomes" id="UP000182235">
    <property type="component" value="Unassembled WGS sequence"/>
</dbReference>
<dbReference type="PANTHER" id="PTHR43791">
    <property type="entry name" value="PERMEASE-RELATED"/>
    <property type="match status" value="1"/>
</dbReference>
<feature type="transmembrane region" description="Helical" evidence="7">
    <location>
        <begin position="177"/>
        <end position="195"/>
    </location>
</feature>
<evidence type="ECO:0000256" key="7">
    <source>
        <dbReference type="SAM" id="Phobius"/>
    </source>
</evidence>
<proteinExistence type="predicted"/>
<gene>
    <name evidence="9" type="ORF">AJ78_07423</name>
</gene>
<organism evidence="9 10">
    <name type="scientific">Emergomyces pasteurianus Ep9510</name>
    <dbReference type="NCBI Taxonomy" id="1447872"/>
    <lineage>
        <taxon>Eukaryota</taxon>
        <taxon>Fungi</taxon>
        <taxon>Dikarya</taxon>
        <taxon>Ascomycota</taxon>
        <taxon>Pezizomycotina</taxon>
        <taxon>Eurotiomycetes</taxon>
        <taxon>Eurotiomycetidae</taxon>
        <taxon>Onygenales</taxon>
        <taxon>Ajellomycetaceae</taxon>
        <taxon>Emergomyces</taxon>
    </lineage>
</organism>
<dbReference type="AlphaFoldDB" id="A0A1J9Q9N7"/>
<feature type="transmembrane region" description="Helical" evidence="7">
    <location>
        <begin position="142"/>
        <end position="165"/>
    </location>
</feature>
<reference evidence="9 10" key="1">
    <citation type="submission" date="2015-07" db="EMBL/GenBank/DDBJ databases">
        <title>Emmonsia species relationships and genome sequence.</title>
        <authorList>
            <consortium name="The Broad Institute Genomics Platform"/>
            <person name="Cuomo C.A."/>
            <person name="Munoz J.F."/>
            <person name="Imamovic A."/>
            <person name="Priest M.E."/>
            <person name="Young S."/>
            <person name="Clay O.K."/>
            <person name="McEwen J.G."/>
        </authorList>
    </citation>
    <scope>NUCLEOTIDE SEQUENCE [LARGE SCALE GENOMIC DNA]</scope>
    <source>
        <strain evidence="9 10">UAMH 9510</strain>
    </source>
</reference>
<keyword evidence="4 7" id="KW-1133">Transmembrane helix</keyword>
<comment type="subcellular location">
    <subcellularLocation>
        <location evidence="1">Membrane</location>
        <topology evidence="1">Multi-pass membrane protein</topology>
    </subcellularLocation>
</comment>
<feature type="region of interest" description="Disordered" evidence="6">
    <location>
        <begin position="1"/>
        <end position="30"/>
    </location>
</feature>
<evidence type="ECO:0000256" key="2">
    <source>
        <dbReference type="ARBA" id="ARBA00022448"/>
    </source>
</evidence>
<dbReference type="OrthoDB" id="3639251at2759"/>
<accession>A0A1J9Q9N7</accession>
<dbReference type="Pfam" id="PF07690">
    <property type="entry name" value="MFS_1"/>
    <property type="match status" value="1"/>
</dbReference>
<evidence type="ECO:0000256" key="1">
    <source>
        <dbReference type="ARBA" id="ARBA00004141"/>
    </source>
</evidence>
<dbReference type="Gene3D" id="1.20.1250.20">
    <property type="entry name" value="MFS general substrate transporter like domains"/>
    <property type="match status" value="1"/>
</dbReference>
<dbReference type="FunFam" id="1.20.1250.20:FF:000018">
    <property type="entry name" value="MFS transporter permease"/>
    <property type="match status" value="1"/>
</dbReference>
<feature type="non-terminal residue" evidence="9">
    <location>
        <position position="281"/>
    </location>
</feature>
<evidence type="ECO:0000256" key="6">
    <source>
        <dbReference type="SAM" id="MobiDB-lite"/>
    </source>
</evidence>
<dbReference type="GO" id="GO:0022857">
    <property type="term" value="F:transmembrane transporter activity"/>
    <property type="evidence" value="ECO:0007669"/>
    <property type="project" value="InterPro"/>
</dbReference>
<evidence type="ECO:0000259" key="8">
    <source>
        <dbReference type="PROSITE" id="PS50850"/>
    </source>
</evidence>
<keyword evidence="5 7" id="KW-0472">Membrane</keyword>